<dbReference type="Gene3D" id="3.55.50.30">
    <property type="match status" value="1"/>
</dbReference>
<proteinExistence type="predicted"/>
<gene>
    <name evidence="4" type="ORF">ISP14_07120</name>
</gene>
<keyword evidence="5" id="KW-1185">Reference proteome</keyword>
<keyword evidence="1" id="KW-1133">Transmembrane helix</keyword>
<keyword evidence="1" id="KW-0812">Transmembrane</keyword>
<dbReference type="PANTHER" id="PTHR30273:SF2">
    <property type="entry name" value="PROTEIN FECR"/>
    <property type="match status" value="1"/>
</dbReference>
<sequence length="348" mass="38266">MDKEFGQHESTSGRPGDAEHWFARLLEPGCSDAESVAFQRWHDADPAHAAAWREVNALWRQSADAVRSPALAAAAWRALREQPATPWYRRTRVLLPAVAALATAAVAVLVVLPRWRTASPPSDTVVYQTTTGQPRSVRLADGTLVILDAQSSLQVRYGEHFRHADLLRGRAQFAVRHDPQRPFEVHAGNGTITDVGTVFQVRTDDECTGVILLKGAVNVSVAAPGHAVAQVSLLHGNRQVWFSRDGSISPPQPADTQAAEGWTQGKLVVHDWRLPDLLSEMNRYNQTQVAIGDPSLNALRVSGVFDANDPETMLQMLQQGWPVHARRIDGTRVLLVPLAGQTELPRKR</sequence>
<protein>
    <submittedName>
        <fullName evidence="4">FecR domain-containing protein</fullName>
    </submittedName>
</protein>
<dbReference type="InterPro" id="IPR012373">
    <property type="entry name" value="Ferrdict_sens_TM"/>
</dbReference>
<dbReference type="PANTHER" id="PTHR30273">
    <property type="entry name" value="PERIPLASMIC SIGNAL SENSOR AND SIGMA FACTOR ACTIVATOR FECR-RELATED"/>
    <property type="match status" value="1"/>
</dbReference>
<dbReference type="Proteomes" id="UP001620397">
    <property type="component" value="Unassembled WGS sequence"/>
</dbReference>
<feature type="domain" description="FecR protein" evidence="2">
    <location>
        <begin position="126"/>
        <end position="218"/>
    </location>
</feature>
<dbReference type="Pfam" id="PF04773">
    <property type="entry name" value="FecR"/>
    <property type="match status" value="1"/>
</dbReference>
<dbReference type="Gene3D" id="2.60.120.1440">
    <property type="match status" value="1"/>
</dbReference>
<dbReference type="Pfam" id="PF16220">
    <property type="entry name" value="DUF4880"/>
    <property type="match status" value="1"/>
</dbReference>
<evidence type="ECO:0000259" key="3">
    <source>
        <dbReference type="Pfam" id="PF16220"/>
    </source>
</evidence>
<accession>A0ABW8KEJ5</accession>
<evidence type="ECO:0000313" key="4">
    <source>
        <dbReference type="EMBL" id="MFK2930559.1"/>
    </source>
</evidence>
<dbReference type="RefSeq" id="WP_404537572.1">
    <property type="nucleotide sequence ID" value="NZ_JADIKL010000003.1"/>
</dbReference>
<evidence type="ECO:0000259" key="2">
    <source>
        <dbReference type="Pfam" id="PF04773"/>
    </source>
</evidence>
<evidence type="ECO:0000313" key="5">
    <source>
        <dbReference type="Proteomes" id="UP001620397"/>
    </source>
</evidence>
<dbReference type="PIRSF" id="PIRSF018266">
    <property type="entry name" value="FecR"/>
    <property type="match status" value="1"/>
</dbReference>
<evidence type="ECO:0000256" key="1">
    <source>
        <dbReference type="SAM" id="Phobius"/>
    </source>
</evidence>
<feature type="transmembrane region" description="Helical" evidence="1">
    <location>
        <begin position="93"/>
        <end position="112"/>
    </location>
</feature>
<comment type="caution">
    <text evidence="4">The sequence shown here is derived from an EMBL/GenBank/DDBJ whole genome shotgun (WGS) entry which is preliminary data.</text>
</comment>
<keyword evidence="1" id="KW-0472">Membrane</keyword>
<dbReference type="InterPro" id="IPR006860">
    <property type="entry name" value="FecR"/>
</dbReference>
<reference evidence="4 5" key="1">
    <citation type="submission" date="2020-10" db="EMBL/GenBank/DDBJ databases">
        <title>Phylogeny of dyella-like bacteria.</title>
        <authorList>
            <person name="Fu J."/>
        </authorList>
    </citation>
    <scope>NUCLEOTIDE SEQUENCE [LARGE SCALE GENOMIC DNA]</scope>
    <source>
        <strain evidence="4 5">DKC-1</strain>
    </source>
</reference>
<organism evidence="4 5">
    <name type="scientific">Dyella agri</name>
    <dbReference type="NCBI Taxonomy" id="1926869"/>
    <lineage>
        <taxon>Bacteria</taxon>
        <taxon>Pseudomonadati</taxon>
        <taxon>Pseudomonadota</taxon>
        <taxon>Gammaproteobacteria</taxon>
        <taxon>Lysobacterales</taxon>
        <taxon>Rhodanobacteraceae</taxon>
        <taxon>Dyella</taxon>
    </lineage>
</organism>
<name>A0ABW8KEJ5_9GAMM</name>
<dbReference type="InterPro" id="IPR032623">
    <property type="entry name" value="FecR_N"/>
</dbReference>
<feature type="domain" description="FecR N-terminal" evidence="3">
    <location>
        <begin position="18"/>
        <end position="58"/>
    </location>
</feature>
<dbReference type="EMBL" id="JADIKL010000003">
    <property type="protein sequence ID" value="MFK2930559.1"/>
    <property type="molecule type" value="Genomic_DNA"/>
</dbReference>